<organism evidence="5 6">
    <name type="scientific">Desmophyllum pertusum</name>
    <dbReference type="NCBI Taxonomy" id="174260"/>
    <lineage>
        <taxon>Eukaryota</taxon>
        <taxon>Metazoa</taxon>
        <taxon>Cnidaria</taxon>
        <taxon>Anthozoa</taxon>
        <taxon>Hexacorallia</taxon>
        <taxon>Scleractinia</taxon>
        <taxon>Caryophylliina</taxon>
        <taxon>Caryophylliidae</taxon>
        <taxon>Desmophyllum</taxon>
    </lineage>
</organism>
<dbReference type="CDD" id="cd00041">
    <property type="entry name" value="CUB"/>
    <property type="match status" value="1"/>
</dbReference>
<dbReference type="SUPFAM" id="SSF53187">
    <property type="entry name" value="Zn-dependent exopeptidases"/>
    <property type="match status" value="1"/>
</dbReference>
<dbReference type="OrthoDB" id="5972834at2759"/>
<protein>
    <recommendedName>
        <fullName evidence="4">CUB domain-containing protein</fullName>
    </recommendedName>
</protein>
<dbReference type="Gene3D" id="3.40.630.10">
    <property type="entry name" value="Zn peptidases"/>
    <property type="match status" value="1"/>
</dbReference>
<dbReference type="AlphaFoldDB" id="A0A9W9ZGM6"/>
<evidence type="ECO:0000259" key="4">
    <source>
        <dbReference type="PROSITE" id="PS01180"/>
    </source>
</evidence>
<dbReference type="InterPro" id="IPR035914">
    <property type="entry name" value="Sperma_CUB_dom_sf"/>
</dbReference>
<keyword evidence="6" id="KW-1185">Reference proteome</keyword>
<dbReference type="PANTHER" id="PTHR24251:SF37">
    <property type="entry name" value="CUB DOMAIN-CONTAINING PROTEIN"/>
    <property type="match status" value="1"/>
</dbReference>
<keyword evidence="1" id="KW-0677">Repeat</keyword>
<dbReference type="InterPro" id="IPR000859">
    <property type="entry name" value="CUB_dom"/>
</dbReference>
<accession>A0A9W9ZGM6</accession>
<proteinExistence type="predicted"/>
<evidence type="ECO:0000256" key="3">
    <source>
        <dbReference type="PROSITE-ProRule" id="PRU00059"/>
    </source>
</evidence>
<reference evidence="5" key="1">
    <citation type="submission" date="2023-01" db="EMBL/GenBank/DDBJ databases">
        <title>Genome assembly of the deep-sea coral Lophelia pertusa.</title>
        <authorList>
            <person name="Herrera S."/>
            <person name="Cordes E."/>
        </authorList>
    </citation>
    <scope>NUCLEOTIDE SEQUENCE</scope>
    <source>
        <strain evidence="5">USNM1676648</strain>
        <tissue evidence="5">Polyp</tissue>
    </source>
</reference>
<sequence>MLYTSPDKLKCSRDHTLLFVAFDLEEGQPKSNVSCSLSGNCSCARGLCGSDFFVKNLTQSPQQHWAGFQGALVLETILNYNNTPNSQRFPSVFQNYFRQAYQQISTNKFRGDFLAVIGRSYDDAKLISGISNAFKKMKNFKVIEIGLPASLRGRPSNWNPSISQYMGDFFRSDHYRFWNADPSLPAVFLTDSANFRGFMKQCYHRECDDISHVTPEMMTFLGRTTDSVVEVVSNMTNEKCEMKQADCIEEKTADKGVIMTPYYNTQYPNKLDCAWTISVGGKDLRLKFTSFDLEESVNCTADYVNIRDGKDKTAPLIGRYCGKTPPEPVKASAQSLYIMFHTDELDAFKGSKRSGVQR</sequence>
<dbReference type="Pfam" id="PF00431">
    <property type="entry name" value="CUB"/>
    <property type="match status" value="1"/>
</dbReference>
<evidence type="ECO:0000256" key="2">
    <source>
        <dbReference type="ARBA" id="ARBA00023157"/>
    </source>
</evidence>
<name>A0A9W9ZGM6_9CNID</name>
<dbReference type="Proteomes" id="UP001163046">
    <property type="component" value="Unassembled WGS sequence"/>
</dbReference>
<comment type="caution">
    <text evidence="5">The sequence shown here is derived from an EMBL/GenBank/DDBJ whole genome shotgun (WGS) entry which is preliminary data.</text>
</comment>
<evidence type="ECO:0000313" key="6">
    <source>
        <dbReference type="Proteomes" id="UP001163046"/>
    </source>
</evidence>
<evidence type="ECO:0000313" key="5">
    <source>
        <dbReference type="EMBL" id="KAJ7381125.1"/>
    </source>
</evidence>
<feature type="domain" description="CUB" evidence="4">
    <location>
        <begin position="247"/>
        <end position="358"/>
    </location>
</feature>
<dbReference type="Gene3D" id="2.60.120.290">
    <property type="entry name" value="Spermadhesin, CUB domain"/>
    <property type="match status" value="1"/>
</dbReference>
<dbReference type="PANTHER" id="PTHR24251">
    <property type="entry name" value="OVOCHYMASE-RELATED"/>
    <property type="match status" value="1"/>
</dbReference>
<dbReference type="SUPFAM" id="SSF49854">
    <property type="entry name" value="Spermadhesin, CUB domain"/>
    <property type="match status" value="1"/>
</dbReference>
<dbReference type="FunFam" id="2.60.120.290:FF:000013">
    <property type="entry name" value="Membrane frizzled-related protein"/>
    <property type="match status" value="1"/>
</dbReference>
<comment type="caution">
    <text evidence="3">Lacks conserved residue(s) required for the propagation of feature annotation.</text>
</comment>
<keyword evidence="2" id="KW-1015">Disulfide bond</keyword>
<dbReference type="EMBL" id="MU826351">
    <property type="protein sequence ID" value="KAJ7381125.1"/>
    <property type="molecule type" value="Genomic_DNA"/>
</dbReference>
<gene>
    <name evidence="5" type="ORF">OS493_004723</name>
</gene>
<evidence type="ECO:0000256" key="1">
    <source>
        <dbReference type="ARBA" id="ARBA00022737"/>
    </source>
</evidence>
<dbReference type="SMART" id="SM00042">
    <property type="entry name" value="CUB"/>
    <property type="match status" value="1"/>
</dbReference>
<dbReference type="PROSITE" id="PS01180">
    <property type="entry name" value="CUB"/>
    <property type="match status" value="1"/>
</dbReference>